<dbReference type="Pfam" id="PF25043">
    <property type="entry name" value="DUF7788"/>
    <property type="match status" value="1"/>
</dbReference>
<dbReference type="Proteomes" id="UP001558713">
    <property type="component" value="Unassembled WGS sequence"/>
</dbReference>
<feature type="compositionally biased region" description="Acidic residues" evidence="1">
    <location>
        <begin position="568"/>
        <end position="578"/>
    </location>
</feature>
<evidence type="ECO:0000313" key="4">
    <source>
        <dbReference type="EMBL" id="KAL1199617.1"/>
    </source>
</evidence>
<evidence type="ECO:0000256" key="1">
    <source>
        <dbReference type="SAM" id="MobiDB-lite"/>
    </source>
</evidence>
<feature type="region of interest" description="Disordered" evidence="1">
    <location>
        <begin position="16"/>
        <end position="37"/>
    </location>
</feature>
<gene>
    <name evidence="4" type="ORF">V5N11_019382</name>
</gene>
<feature type="compositionally biased region" description="Polar residues" evidence="1">
    <location>
        <begin position="24"/>
        <end position="37"/>
    </location>
</feature>
<dbReference type="PIRSF" id="PIRSF015417">
    <property type="entry name" value="T31B5_30_vWA"/>
    <property type="match status" value="1"/>
</dbReference>
<dbReference type="InterPro" id="IPR056690">
    <property type="entry name" value="DUF7788"/>
</dbReference>
<comment type="caution">
    <text evidence="4">The sequence shown here is derived from an EMBL/GenBank/DDBJ whole genome shotgun (WGS) entry which is preliminary data.</text>
</comment>
<dbReference type="InterPro" id="IPR036465">
    <property type="entry name" value="vWFA_dom_sf"/>
</dbReference>
<accession>A0ABD0ZYL2</accession>
<reference evidence="4 5" key="1">
    <citation type="submission" date="2024-04" db="EMBL/GenBank/DDBJ databases">
        <title>Genome assembly C_amara_ONT_v2.</title>
        <authorList>
            <person name="Yant L."/>
            <person name="Moore C."/>
            <person name="Slenker M."/>
        </authorList>
    </citation>
    <scope>NUCLEOTIDE SEQUENCE [LARGE SCALE GENOMIC DNA]</scope>
    <source>
        <tissue evidence="4">Leaf</tissue>
    </source>
</reference>
<organism evidence="4 5">
    <name type="scientific">Cardamine amara subsp. amara</name>
    <dbReference type="NCBI Taxonomy" id="228776"/>
    <lineage>
        <taxon>Eukaryota</taxon>
        <taxon>Viridiplantae</taxon>
        <taxon>Streptophyta</taxon>
        <taxon>Embryophyta</taxon>
        <taxon>Tracheophyta</taxon>
        <taxon>Spermatophyta</taxon>
        <taxon>Magnoliopsida</taxon>
        <taxon>eudicotyledons</taxon>
        <taxon>Gunneridae</taxon>
        <taxon>Pentapetalae</taxon>
        <taxon>rosids</taxon>
        <taxon>malvids</taxon>
        <taxon>Brassicales</taxon>
        <taxon>Brassicaceae</taxon>
        <taxon>Cardamineae</taxon>
        <taxon>Cardamine</taxon>
    </lineage>
</organism>
<protein>
    <submittedName>
        <fullName evidence="4">Uncharacterized protein</fullName>
    </submittedName>
</protein>
<feature type="domain" description="DUF2828" evidence="2">
    <location>
        <begin position="59"/>
        <end position="432"/>
    </location>
</feature>
<dbReference type="InterPro" id="IPR058580">
    <property type="entry name" value="DUF2828"/>
</dbReference>
<dbReference type="InterPro" id="IPR011205">
    <property type="entry name" value="UCP015417_vWA"/>
</dbReference>
<dbReference type="AlphaFoldDB" id="A0ABD0ZYL2"/>
<dbReference type="Pfam" id="PF11443">
    <property type="entry name" value="DUF2828"/>
    <property type="match status" value="1"/>
</dbReference>
<sequence length="691" mass="79114">MSSFITTLLGPPSVAGDSQIVKPITTNPPETPLSDDQNLISKTASLNHEEQQPPPMGLTENLSPTFLSSGNPCLDFFFHIVPDTSPDDLIQRLEISWSHDPLTALKLVCNLRGVRGTGKSDKEGFYTSAIWLYKNHPKTLALNLPALVDFGYFKDLPEILYRILEGQNMEKRVCRKKSQSKFKVKSKKKSKISGELQDRILENVEEIDGSDEKVKSRALRKQREFEKAKRALERYNSDVNYRLLFDRIADLFAELLKSDLKCLNSNELNKISLASKWCPSVDSSYDKTTLICEAIARRMFCRDEYEGIEESHYVYRIRDRLRKQVLVPLHKALELPEVYMSAKEWNLLKYNRVASVAMKNYKLLFEGHDSERFRKFLEDVKSGKEKIAAGAVLPHEIIKQLGYDDSESEVGAEVAELQWARMVDDLAKKGKLRSSLAICDVSGSMTGTPMDVCVALGLLVSELNEEPWKGKVITFSGNPQLHVISGSSLREKTEFVKRMDWGRNTDFQKVFDRILEVAVDNNLTDDQMIKRLFVFSDMEFDDAAKKHHPEMSYYSFASTRRPLKEFDDATNEESDSDENYSKSDSEEDDIFQEWLKMKEQKLKEKWETDYEVVQRKYKENGFENVPEIVFWNLRDSSATPVVAKQKGVALVSGFSKNLLTLFLEEGGIVNPEDVMFLAIKGEEYKKLVVYD</sequence>
<evidence type="ECO:0000259" key="3">
    <source>
        <dbReference type="Pfam" id="PF25043"/>
    </source>
</evidence>
<evidence type="ECO:0000259" key="2">
    <source>
        <dbReference type="Pfam" id="PF11443"/>
    </source>
</evidence>
<dbReference type="Gene3D" id="3.40.50.410">
    <property type="entry name" value="von Willebrand factor, type A domain"/>
    <property type="match status" value="1"/>
</dbReference>
<name>A0ABD0ZYL2_CARAN</name>
<dbReference type="SUPFAM" id="SSF53300">
    <property type="entry name" value="vWA-like"/>
    <property type="match status" value="1"/>
</dbReference>
<feature type="domain" description="DUF7788" evidence="3">
    <location>
        <begin position="434"/>
        <end position="673"/>
    </location>
</feature>
<dbReference type="PANTHER" id="PTHR31373:SF27">
    <property type="entry name" value="TROVE DOMAIN-CONTAINING PROTEIN"/>
    <property type="match status" value="1"/>
</dbReference>
<evidence type="ECO:0000313" key="5">
    <source>
        <dbReference type="Proteomes" id="UP001558713"/>
    </source>
</evidence>
<dbReference type="PANTHER" id="PTHR31373">
    <property type="entry name" value="OS06G0652100 PROTEIN"/>
    <property type="match status" value="1"/>
</dbReference>
<feature type="region of interest" description="Disordered" evidence="1">
    <location>
        <begin position="565"/>
        <end position="586"/>
    </location>
</feature>
<proteinExistence type="predicted"/>
<keyword evidence="5" id="KW-1185">Reference proteome</keyword>
<dbReference type="EMBL" id="JBANAX010000638">
    <property type="protein sequence ID" value="KAL1199617.1"/>
    <property type="molecule type" value="Genomic_DNA"/>
</dbReference>